<sequence length="148" mass="15876">MAVLVLLAAVAEVAVLVTVGGLIGLLPTILLLLGGTALGAWLLRREGTRTVAALRESVLLRRPPERELVDGVLLAAAGVLVFLPGFLSDLVALFLLLPPTRALVRERVLRRARARAGRPVVVDSIVVESERVRPEPQRVIVIPPARPE</sequence>
<dbReference type="PANTHER" id="PTHR35335:SF1">
    <property type="entry name" value="UPF0716 PROTEIN FXSA"/>
    <property type="match status" value="1"/>
</dbReference>
<dbReference type="NCBIfam" id="NF008528">
    <property type="entry name" value="PRK11463.1-2"/>
    <property type="match status" value="1"/>
</dbReference>
<dbReference type="GO" id="GO:0016020">
    <property type="term" value="C:membrane"/>
    <property type="evidence" value="ECO:0007669"/>
    <property type="project" value="InterPro"/>
</dbReference>
<keyword evidence="1" id="KW-1133">Transmembrane helix</keyword>
<gene>
    <name evidence="2" type="ORF">BJP25_11070</name>
</gene>
<keyword evidence="3" id="KW-1185">Reference proteome</keyword>
<dbReference type="Proteomes" id="UP000186040">
    <property type="component" value="Unassembled WGS sequence"/>
</dbReference>
<comment type="caution">
    <text evidence="2">The sequence shown here is derived from an EMBL/GenBank/DDBJ whole genome shotgun (WGS) entry which is preliminary data.</text>
</comment>
<reference evidence="2 3" key="1">
    <citation type="submission" date="2016-10" db="EMBL/GenBank/DDBJ databases">
        <title>The Draft Genome Sequence of Actinokineospora bangkokensis 44EHWT reveals the biosynthetic pathway of antifungal compounds Thailandins with unusual extender unit butylmalonyl-CoA.</title>
        <authorList>
            <person name="Greule A."/>
            <person name="Intra B."/>
            <person name="Flemming S."/>
            <person name="Rommel M.G."/>
            <person name="Panbangred W."/>
            <person name="Bechthold A."/>
        </authorList>
    </citation>
    <scope>NUCLEOTIDE SEQUENCE [LARGE SCALE GENOMIC DNA]</scope>
    <source>
        <strain evidence="2 3">44EHW</strain>
    </source>
</reference>
<accession>A0A1Q9LRQ0</accession>
<keyword evidence="1" id="KW-0472">Membrane</keyword>
<dbReference type="EMBL" id="MKQR01000007">
    <property type="protein sequence ID" value="OLR94727.1"/>
    <property type="molecule type" value="Genomic_DNA"/>
</dbReference>
<feature type="transmembrane region" description="Helical" evidence="1">
    <location>
        <begin position="71"/>
        <end position="97"/>
    </location>
</feature>
<dbReference type="InterPro" id="IPR007313">
    <property type="entry name" value="FxsA"/>
</dbReference>
<dbReference type="AlphaFoldDB" id="A0A1Q9LRQ0"/>
<dbReference type="Pfam" id="PF04186">
    <property type="entry name" value="FxsA"/>
    <property type="match status" value="1"/>
</dbReference>
<protein>
    <recommendedName>
        <fullName evidence="4">FxsA protein</fullName>
    </recommendedName>
</protein>
<name>A0A1Q9LRQ0_9PSEU</name>
<feature type="transmembrane region" description="Helical" evidence="1">
    <location>
        <begin position="23"/>
        <end position="43"/>
    </location>
</feature>
<dbReference type="PANTHER" id="PTHR35335">
    <property type="entry name" value="UPF0716 PROTEIN FXSA"/>
    <property type="match status" value="1"/>
</dbReference>
<evidence type="ECO:0000256" key="1">
    <source>
        <dbReference type="SAM" id="Phobius"/>
    </source>
</evidence>
<dbReference type="STRING" id="1193682.BJP25_11070"/>
<organism evidence="2 3">
    <name type="scientific">Actinokineospora bangkokensis</name>
    <dbReference type="NCBI Taxonomy" id="1193682"/>
    <lineage>
        <taxon>Bacteria</taxon>
        <taxon>Bacillati</taxon>
        <taxon>Actinomycetota</taxon>
        <taxon>Actinomycetes</taxon>
        <taxon>Pseudonocardiales</taxon>
        <taxon>Pseudonocardiaceae</taxon>
        <taxon>Actinokineospora</taxon>
    </lineage>
</organism>
<evidence type="ECO:0008006" key="4">
    <source>
        <dbReference type="Google" id="ProtNLM"/>
    </source>
</evidence>
<keyword evidence="1" id="KW-0812">Transmembrane</keyword>
<evidence type="ECO:0000313" key="2">
    <source>
        <dbReference type="EMBL" id="OLR94727.1"/>
    </source>
</evidence>
<proteinExistence type="predicted"/>
<evidence type="ECO:0000313" key="3">
    <source>
        <dbReference type="Proteomes" id="UP000186040"/>
    </source>
</evidence>